<evidence type="ECO:0000259" key="1">
    <source>
        <dbReference type="Pfam" id="PF02602"/>
    </source>
</evidence>
<dbReference type="GO" id="GO:0005829">
    <property type="term" value="C:cytosol"/>
    <property type="evidence" value="ECO:0007669"/>
    <property type="project" value="TreeGrafter"/>
</dbReference>
<dbReference type="OrthoDB" id="5595751at2759"/>
<dbReference type="Proteomes" id="UP000189580">
    <property type="component" value="Chromosome b"/>
</dbReference>
<dbReference type="KEGG" id="slb:AWJ20_3605"/>
<dbReference type="InterPro" id="IPR003754">
    <property type="entry name" value="4pyrrol_synth_uPrphyn_synth"/>
</dbReference>
<dbReference type="Pfam" id="PF02602">
    <property type="entry name" value="HEM4"/>
    <property type="match status" value="1"/>
</dbReference>
<dbReference type="InterPro" id="IPR036108">
    <property type="entry name" value="4pyrrol_syn_uPrphyn_synt_sf"/>
</dbReference>
<dbReference type="CDD" id="cd06578">
    <property type="entry name" value="HemD"/>
    <property type="match status" value="1"/>
</dbReference>
<dbReference type="EMBL" id="CP014503">
    <property type="protein sequence ID" value="ANB15956.1"/>
    <property type="molecule type" value="Genomic_DNA"/>
</dbReference>
<keyword evidence="3" id="KW-1185">Reference proteome</keyword>
<dbReference type="RefSeq" id="XP_018738433.1">
    <property type="nucleotide sequence ID" value="XM_018880633.1"/>
</dbReference>
<dbReference type="GO" id="GO:0004852">
    <property type="term" value="F:uroporphyrinogen-III synthase activity"/>
    <property type="evidence" value="ECO:0007669"/>
    <property type="project" value="EnsemblFungi"/>
</dbReference>
<dbReference type="AlphaFoldDB" id="A0A170QXU4"/>
<dbReference type="PANTHER" id="PTHR12390:SF0">
    <property type="entry name" value="UROPORPHYRINOGEN-III SYNTHASE"/>
    <property type="match status" value="1"/>
</dbReference>
<proteinExistence type="predicted"/>
<dbReference type="PANTHER" id="PTHR12390">
    <property type="entry name" value="UROPORPHYRINOGEN III SYNTHASE"/>
    <property type="match status" value="1"/>
</dbReference>
<evidence type="ECO:0000313" key="3">
    <source>
        <dbReference type="Proteomes" id="UP000189580"/>
    </source>
</evidence>
<evidence type="ECO:0000313" key="2">
    <source>
        <dbReference type="EMBL" id="ANB15956.1"/>
    </source>
</evidence>
<sequence length="265" mass="29450">MPKVILLKNKTSPIDSYDVQFTCLNWHVEFFPVLEHERIDPKGLRNYIESEEFQVNDATIVTSQRAVEAINSQVPYLSDRAKRLLLAKPVYTVGPATAKMFSESGYSDIRGGIQAGNGDVLADLIISQSNLDTERISRLVFFTGVTRRDIIPLKISQTPGLSLTEKVVYKTKAISNIKPRLQETISAYSSATVQKGDSPWIVFFSPASAEDVVQVLLSTSRSRFRLAAIGPTTEAFLKENNLPPDAVAERPDAEHLIRAILKSQK</sequence>
<accession>A0A170QXU4</accession>
<dbReference type="GeneID" id="30035646"/>
<reference evidence="2 3" key="1">
    <citation type="submission" date="2016-02" db="EMBL/GenBank/DDBJ databases">
        <title>Complete genome sequence and transcriptome regulation of the pentose utilising yeast Sugiyamaella lignohabitans.</title>
        <authorList>
            <person name="Bellasio M."/>
            <person name="Peymann A."/>
            <person name="Valli M."/>
            <person name="Sipitzky M."/>
            <person name="Graf A."/>
            <person name="Sauer M."/>
            <person name="Marx H."/>
            <person name="Mattanovich D."/>
        </authorList>
    </citation>
    <scope>NUCLEOTIDE SEQUENCE [LARGE SCALE GENOMIC DNA]</scope>
    <source>
        <strain evidence="2 3">CBS 10342</strain>
    </source>
</reference>
<organism evidence="2 3">
    <name type="scientific">Sugiyamaella lignohabitans</name>
    <dbReference type="NCBI Taxonomy" id="796027"/>
    <lineage>
        <taxon>Eukaryota</taxon>
        <taxon>Fungi</taxon>
        <taxon>Dikarya</taxon>
        <taxon>Ascomycota</taxon>
        <taxon>Saccharomycotina</taxon>
        <taxon>Dipodascomycetes</taxon>
        <taxon>Dipodascales</taxon>
        <taxon>Trichomonascaceae</taxon>
        <taxon>Sugiyamaella</taxon>
    </lineage>
</organism>
<dbReference type="GO" id="GO:0006782">
    <property type="term" value="P:protoporphyrinogen IX biosynthetic process"/>
    <property type="evidence" value="ECO:0007669"/>
    <property type="project" value="UniProtKB-UniPathway"/>
</dbReference>
<dbReference type="Gene3D" id="3.40.50.10090">
    <property type="match status" value="2"/>
</dbReference>
<gene>
    <name evidence="2" type="primary">HEM4</name>
    <name evidence="2" type="ORF">AWJ20_3605</name>
</gene>
<name>A0A170QXU4_9ASCO</name>
<dbReference type="GO" id="GO:0006780">
    <property type="term" value="P:uroporphyrinogen III biosynthetic process"/>
    <property type="evidence" value="ECO:0007669"/>
    <property type="project" value="InterPro"/>
</dbReference>
<dbReference type="InterPro" id="IPR039793">
    <property type="entry name" value="UROS/Hem4"/>
</dbReference>
<dbReference type="SUPFAM" id="SSF69618">
    <property type="entry name" value="HemD-like"/>
    <property type="match status" value="1"/>
</dbReference>
<dbReference type="UniPathway" id="UPA00251">
    <property type="reaction ID" value="UER00320"/>
</dbReference>
<feature type="domain" description="Tetrapyrrole biosynthesis uroporphyrinogen III synthase" evidence="1">
    <location>
        <begin position="26"/>
        <end position="257"/>
    </location>
</feature>
<protein>
    <submittedName>
        <fullName evidence="2">Uroporphyrinogen-III synthase HEM4</fullName>
    </submittedName>
</protein>